<protein>
    <recommendedName>
        <fullName evidence="1">oleoyl-[acyl-carrier-protein] hydrolase</fullName>
        <ecNumber evidence="1">3.1.2.14</ecNumber>
    </recommendedName>
</protein>
<dbReference type="Proteomes" id="UP001367676">
    <property type="component" value="Unassembled WGS sequence"/>
</dbReference>
<dbReference type="InterPro" id="IPR036736">
    <property type="entry name" value="ACP-like_sf"/>
</dbReference>
<reference evidence="5 6" key="1">
    <citation type="submission" date="2024-03" db="EMBL/GenBank/DDBJ databases">
        <title>Adaptation during the transition from Ophiocordyceps entomopathogen to insect associate is accompanied by gene loss and intensified selection.</title>
        <authorList>
            <person name="Ward C.M."/>
            <person name="Onetto C.A."/>
            <person name="Borneman A.R."/>
        </authorList>
    </citation>
    <scope>NUCLEOTIDE SEQUENCE [LARGE SCALE GENOMIC DNA]</scope>
    <source>
        <strain evidence="5">AWRI1</strain>
        <tissue evidence="5">Single Adult Female</tissue>
    </source>
</reference>
<dbReference type="Pfam" id="PF00975">
    <property type="entry name" value="Thioesterase"/>
    <property type="match status" value="1"/>
</dbReference>
<dbReference type="InterPro" id="IPR001031">
    <property type="entry name" value="Thioesterase"/>
</dbReference>
<feature type="region of interest" description="Disordered" evidence="2">
    <location>
        <begin position="29"/>
        <end position="53"/>
    </location>
</feature>
<gene>
    <name evidence="5" type="ORF">V9T40_003411</name>
</gene>
<sequence>MMTSSPASKMLYPVGYKSQHIESVPTVHDRFPRQDNPLVSSRELPEKDSTTNYKGRNLTETIAHILGIKKTQSVRVNATLRQLGIDSILNSEIRDTLQKGWNIDLTFQEIENLTFGKIKELKSSSSKENLEAYDTKKKKEIDSAVAGCTYYYMEHCTNSNLNFTERIIAFPTMVSDNLAKNVPKIFICPGMDGLQVWSDFGVDLKIQAFVLQYSYINPSKTIFELAQTLVPEIQNRLSTNEPFFLVGLSFGGYVAVELAKLLELDSRRGLIWLLDKSFVPQLNPANFNTSEEDMRAEAITDFLDLLNHDDSFEIDEILEEKLNSTPSGVAPPFYVVWCLRIKAMFLYEKTQESVIKSMGSEIRPLKTNNELDASGTSQKYFDKPVTIHYVEGNHFTIFKNKETKEIIISEMMACWEKYTESK</sequence>
<evidence type="ECO:0000313" key="5">
    <source>
        <dbReference type="EMBL" id="KAK7603412.1"/>
    </source>
</evidence>
<keyword evidence="6" id="KW-1185">Reference proteome</keyword>
<dbReference type="GO" id="GO:0016297">
    <property type="term" value="F:fatty acyl-[ACP] hydrolase activity"/>
    <property type="evidence" value="ECO:0007669"/>
    <property type="project" value="UniProtKB-EC"/>
</dbReference>
<organism evidence="5 6">
    <name type="scientific">Parthenolecanium corni</name>
    <dbReference type="NCBI Taxonomy" id="536013"/>
    <lineage>
        <taxon>Eukaryota</taxon>
        <taxon>Metazoa</taxon>
        <taxon>Ecdysozoa</taxon>
        <taxon>Arthropoda</taxon>
        <taxon>Hexapoda</taxon>
        <taxon>Insecta</taxon>
        <taxon>Pterygota</taxon>
        <taxon>Neoptera</taxon>
        <taxon>Paraneoptera</taxon>
        <taxon>Hemiptera</taxon>
        <taxon>Sternorrhyncha</taxon>
        <taxon>Coccoidea</taxon>
        <taxon>Coccidae</taxon>
        <taxon>Parthenolecanium</taxon>
    </lineage>
</organism>
<evidence type="ECO:0000313" key="6">
    <source>
        <dbReference type="Proteomes" id="UP001367676"/>
    </source>
</evidence>
<evidence type="ECO:0000259" key="3">
    <source>
        <dbReference type="Pfam" id="PF00550"/>
    </source>
</evidence>
<dbReference type="AlphaFoldDB" id="A0AAN9TR78"/>
<evidence type="ECO:0000259" key="4">
    <source>
        <dbReference type="Pfam" id="PF00975"/>
    </source>
</evidence>
<dbReference type="SUPFAM" id="SSF53474">
    <property type="entry name" value="alpha/beta-Hydrolases"/>
    <property type="match status" value="1"/>
</dbReference>
<accession>A0AAN9TR78</accession>
<dbReference type="EMBL" id="JBBCAQ010000006">
    <property type="protein sequence ID" value="KAK7603412.1"/>
    <property type="molecule type" value="Genomic_DNA"/>
</dbReference>
<dbReference type="Pfam" id="PF00550">
    <property type="entry name" value="PP-binding"/>
    <property type="match status" value="1"/>
</dbReference>
<dbReference type="SUPFAM" id="SSF47336">
    <property type="entry name" value="ACP-like"/>
    <property type="match status" value="1"/>
</dbReference>
<name>A0AAN9TR78_9HEMI</name>
<comment type="caution">
    <text evidence="5">The sequence shown here is derived from an EMBL/GenBank/DDBJ whole genome shotgun (WGS) entry which is preliminary data.</text>
</comment>
<feature type="domain" description="Carrier" evidence="3">
    <location>
        <begin position="58"/>
        <end position="117"/>
    </location>
</feature>
<dbReference type="Gene3D" id="1.10.1200.10">
    <property type="entry name" value="ACP-like"/>
    <property type="match status" value="1"/>
</dbReference>
<feature type="domain" description="Thioesterase" evidence="4">
    <location>
        <begin position="218"/>
        <end position="407"/>
    </location>
</feature>
<dbReference type="Gene3D" id="3.40.50.1820">
    <property type="entry name" value="alpha/beta hydrolase"/>
    <property type="match status" value="1"/>
</dbReference>
<evidence type="ECO:0000256" key="2">
    <source>
        <dbReference type="SAM" id="MobiDB-lite"/>
    </source>
</evidence>
<evidence type="ECO:0000256" key="1">
    <source>
        <dbReference type="ARBA" id="ARBA00012480"/>
    </source>
</evidence>
<proteinExistence type="predicted"/>
<dbReference type="InterPro" id="IPR029058">
    <property type="entry name" value="AB_hydrolase_fold"/>
</dbReference>
<dbReference type="InterPro" id="IPR009081">
    <property type="entry name" value="PP-bd_ACP"/>
</dbReference>
<dbReference type="EC" id="3.1.2.14" evidence="1"/>